<comment type="function">
    <text evidence="4 5">Catalyzes the interconversion of 2-phosphoglycerate and 3-phosphoglycerate.</text>
</comment>
<feature type="active site" description="Proton donor/acceptor" evidence="4">
    <location>
        <position position="87"/>
    </location>
</feature>
<feature type="site" description="Transition state stabilizer" evidence="4">
    <location>
        <position position="182"/>
    </location>
</feature>
<name>A0ABV5AQD3_9BACL</name>
<protein>
    <recommendedName>
        <fullName evidence="4 5">2,3-bisphosphoglycerate-dependent phosphoglycerate mutase</fullName>
        <shortName evidence="4">BPG-dependent PGAM</shortName>
        <shortName evidence="4">PGAM</shortName>
        <shortName evidence="4">Phosphoglyceromutase</shortName>
        <shortName evidence="4">dPGM</shortName>
        <ecNumber evidence="4 5">5.4.2.11</ecNumber>
    </recommendedName>
</protein>
<evidence type="ECO:0000256" key="3">
    <source>
        <dbReference type="ARBA" id="ARBA00023235"/>
    </source>
</evidence>
<dbReference type="HAMAP" id="MF_01039">
    <property type="entry name" value="PGAM_GpmA"/>
    <property type="match status" value="1"/>
</dbReference>
<evidence type="ECO:0000313" key="7">
    <source>
        <dbReference type="Proteomes" id="UP001580346"/>
    </source>
</evidence>
<keyword evidence="2 4" id="KW-0324">Glycolysis</keyword>
<gene>
    <name evidence="4 6" type="primary">gpmA</name>
    <name evidence="6" type="ORF">ACE41H_06430</name>
</gene>
<comment type="pathway">
    <text evidence="4 5">Carbohydrate degradation; glycolysis; pyruvate from D-glyceraldehyde 3-phosphate: step 3/5.</text>
</comment>
<comment type="caution">
    <text evidence="6">The sequence shown here is derived from an EMBL/GenBank/DDBJ whole genome shotgun (WGS) entry which is preliminary data.</text>
</comment>
<feature type="binding site" evidence="4">
    <location>
        <begin position="114"/>
        <end position="115"/>
    </location>
    <ligand>
        <name>substrate</name>
    </ligand>
</feature>
<dbReference type="NCBIfam" id="NF010713">
    <property type="entry name" value="PRK14115.1"/>
    <property type="match status" value="1"/>
</dbReference>
<comment type="catalytic activity">
    <reaction evidence="4 5">
        <text>(2R)-2-phosphoglycerate = (2R)-3-phosphoglycerate</text>
        <dbReference type="Rhea" id="RHEA:15901"/>
        <dbReference type="ChEBI" id="CHEBI:58272"/>
        <dbReference type="ChEBI" id="CHEBI:58289"/>
        <dbReference type="EC" id="5.4.2.11"/>
    </reaction>
</comment>
<feature type="binding site" evidence="4">
    <location>
        <begin position="8"/>
        <end position="15"/>
    </location>
    <ligand>
        <name>substrate</name>
    </ligand>
</feature>
<evidence type="ECO:0000313" key="6">
    <source>
        <dbReference type="EMBL" id="MFB5266420.1"/>
    </source>
</evidence>
<feature type="active site" description="Tele-phosphohistidine intermediate" evidence="4">
    <location>
        <position position="9"/>
    </location>
</feature>
<organism evidence="6 7">
    <name type="scientific">Paenibacillus enshidis</name>
    <dbReference type="NCBI Taxonomy" id="1458439"/>
    <lineage>
        <taxon>Bacteria</taxon>
        <taxon>Bacillati</taxon>
        <taxon>Bacillota</taxon>
        <taxon>Bacilli</taxon>
        <taxon>Bacillales</taxon>
        <taxon>Paenibacillaceae</taxon>
        <taxon>Paenibacillus</taxon>
    </lineage>
</organism>
<keyword evidence="7" id="KW-1185">Reference proteome</keyword>
<dbReference type="SMART" id="SM00855">
    <property type="entry name" value="PGAM"/>
    <property type="match status" value="1"/>
</dbReference>
<dbReference type="InterPro" id="IPR013078">
    <property type="entry name" value="His_Pase_superF_clade-1"/>
</dbReference>
<dbReference type="CDD" id="cd07067">
    <property type="entry name" value="HP_PGM_like"/>
    <property type="match status" value="1"/>
</dbReference>
<dbReference type="PROSITE" id="PS00175">
    <property type="entry name" value="PG_MUTASE"/>
    <property type="match status" value="1"/>
</dbReference>
<dbReference type="Gene3D" id="3.40.50.1240">
    <property type="entry name" value="Phosphoglycerate mutase-like"/>
    <property type="match status" value="1"/>
</dbReference>
<feature type="binding site" evidence="4">
    <location>
        <begin position="21"/>
        <end position="22"/>
    </location>
    <ligand>
        <name>substrate</name>
    </ligand>
</feature>
<dbReference type="InterPro" id="IPR001345">
    <property type="entry name" value="PG/BPGM_mutase_AS"/>
</dbReference>
<feature type="binding site" evidence="4">
    <location>
        <begin position="183"/>
        <end position="184"/>
    </location>
    <ligand>
        <name>substrate</name>
    </ligand>
</feature>
<evidence type="ECO:0000256" key="2">
    <source>
        <dbReference type="ARBA" id="ARBA00023152"/>
    </source>
</evidence>
<dbReference type="RefSeq" id="WP_375354131.1">
    <property type="nucleotide sequence ID" value="NZ_JBHHMI010000004.1"/>
</dbReference>
<dbReference type="PIRSF" id="PIRSF000709">
    <property type="entry name" value="6PFK_2-Ptase"/>
    <property type="match status" value="1"/>
</dbReference>
<evidence type="ECO:0000256" key="5">
    <source>
        <dbReference type="RuleBase" id="RU004512"/>
    </source>
</evidence>
<keyword evidence="3 4" id="KW-0413">Isomerase</keyword>
<comment type="similarity">
    <text evidence="1 4">Belongs to the phosphoglycerate mutase family. BPG-dependent PGAM subfamily.</text>
</comment>
<dbReference type="GO" id="GO:0004619">
    <property type="term" value="F:phosphoglycerate mutase activity"/>
    <property type="evidence" value="ECO:0007669"/>
    <property type="project" value="UniProtKB-EC"/>
</dbReference>
<reference evidence="6 7" key="1">
    <citation type="submission" date="2024-09" db="EMBL/GenBank/DDBJ databases">
        <title>Paenibacillus zeirhizospherea sp. nov., isolated from surface of the maize (Zea mays) roots in a horticulture field, Hungary.</title>
        <authorList>
            <person name="Marton D."/>
            <person name="Farkas M."/>
            <person name="Bedics A."/>
            <person name="Toth E."/>
            <person name="Tancsics A."/>
            <person name="Boka K."/>
            <person name="Maroti G."/>
            <person name="Kriszt B."/>
            <person name="Cserhati M."/>
        </authorList>
    </citation>
    <scope>NUCLEOTIDE SEQUENCE [LARGE SCALE GENOMIC DNA]</scope>
    <source>
        <strain evidence="6 7">KCTC 33519</strain>
    </source>
</reference>
<dbReference type="Proteomes" id="UP001580346">
    <property type="component" value="Unassembled WGS sequence"/>
</dbReference>
<dbReference type="InterPro" id="IPR029033">
    <property type="entry name" value="His_PPase_superfam"/>
</dbReference>
<proteinExistence type="inferred from homology"/>
<evidence type="ECO:0000256" key="1">
    <source>
        <dbReference type="ARBA" id="ARBA00006717"/>
    </source>
</evidence>
<accession>A0ABV5AQD3</accession>
<feature type="binding site" evidence="4">
    <location>
        <position position="60"/>
    </location>
    <ligand>
        <name>substrate</name>
    </ligand>
</feature>
<evidence type="ECO:0000256" key="4">
    <source>
        <dbReference type="HAMAP-Rule" id="MF_01039"/>
    </source>
</evidence>
<dbReference type="EMBL" id="JBHHMI010000004">
    <property type="protein sequence ID" value="MFB5266420.1"/>
    <property type="molecule type" value="Genomic_DNA"/>
</dbReference>
<dbReference type="InterPro" id="IPR005952">
    <property type="entry name" value="Phosphogly_mut1"/>
</dbReference>
<dbReference type="Pfam" id="PF00300">
    <property type="entry name" value="His_Phos_1"/>
    <property type="match status" value="1"/>
</dbReference>
<keyword evidence="4" id="KW-0312">Gluconeogenesis</keyword>
<feature type="binding site" evidence="4">
    <location>
        <begin position="87"/>
        <end position="90"/>
    </location>
    <ligand>
        <name>substrate</name>
    </ligand>
</feature>
<dbReference type="NCBIfam" id="TIGR01258">
    <property type="entry name" value="pgm_1"/>
    <property type="match status" value="1"/>
</dbReference>
<dbReference type="SUPFAM" id="SSF53254">
    <property type="entry name" value="Phosphoglycerate mutase-like"/>
    <property type="match status" value="1"/>
</dbReference>
<sequence length="249" mass="28978">MYKLVLIRHGESEWNKANLFTGWMDADLSDKGIQEALHAGRLLREEQFVFDVAYTSYLKRAIKTLDYVLEEMDLLWIPVYKTWRLNERHYGALQGLSKTTTAEKYGEEQVKLWRRSYDVLPPALTKDDDRNPRYDVKYRDIDDAFIPLTESLKETVVRVRDYWDKEISPQIKAGKKVIIAAHGNSLRALIKFLDNLSSEEIIDVNVPTGTPLVYTLDDQLHPIAKYYLGSEQHIESKIQEVAKPDKIME</sequence>
<feature type="binding site" evidence="4">
    <location>
        <position position="98"/>
    </location>
    <ligand>
        <name>substrate</name>
    </ligand>
</feature>
<dbReference type="EC" id="5.4.2.11" evidence="4 5"/>
<dbReference type="PANTHER" id="PTHR11931">
    <property type="entry name" value="PHOSPHOGLYCERATE MUTASE"/>
    <property type="match status" value="1"/>
</dbReference>